<keyword evidence="2" id="KW-1133">Transmembrane helix</keyword>
<organism evidence="5">
    <name type="scientific">Strigomonas oncopelti</name>
    <name type="common">Parasitic flagellate</name>
    <name type="synonym">Crithidia oncopelti</name>
    <dbReference type="NCBI Taxonomy" id="5657"/>
    <lineage>
        <taxon>Eukaryota</taxon>
        <taxon>Discoba</taxon>
        <taxon>Euglenozoa</taxon>
        <taxon>Kinetoplastea</taxon>
        <taxon>Metakinetoplastina</taxon>
        <taxon>Trypanosomatida</taxon>
        <taxon>Trypanosomatidae</taxon>
        <taxon>Strigomonadinae</taxon>
        <taxon>Strigomonas</taxon>
    </lineage>
</organism>
<evidence type="ECO:0000259" key="4">
    <source>
        <dbReference type="Pfam" id="PF09423"/>
    </source>
</evidence>
<dbReference type="InterPro" id="IPR018946">
    <property type="entry name" value="PhoD-like_MPP"/>
</dbReference>
<keyword evidence="2" id="KW-0472">Membrane</keyword>
<evidence type="ECO:0000313" key="5">
    <source>
        <dbReference type="EMBL" id="AGU68125.1"/>
    </source>
</evidence>
<reference evidence="5" key="1">
    <citation type="journal article" date="2013" name="PLoS ONE">
        <title>Biosynthesis of vitamins and cofactors in bacterium-harbouring trypanosomatids depends on the symbiotic association as revealed by genomic analyses.</title>
        <authorList>
            <person name="Klein C.C."/>
            <person name="Alves J.M."/>
            <person name="Serrano M.G."/>
            <person name="Buck G.A."/>
            <person name="Vasconcelos A.T."/>
            <person name="Sagot M.F."/>
            <person name="Teixeira M.M."/>
            <person name="Camargo E.P."/>
            <person name="Motta M.C."/>
        </authorList>
    </citation>
    <scope>NUCLEOTIDE SEQUENCE</scope>
    <source>
        <strain evidence="5">TCC290E</strain>
    </source>
</reference>
<feature type="transmembrane region" description="Helical" evidence="2">
    <location>
        <begin position="625"/>
        <end position="646"/>
    </location>
</feature>
<feature type="region of interest" description="Disordered" evidence="1">
    <location>
        <begin position="554"/>
        <end position="580"/>
    </location>
</feature>
<keyword evidence="5" id="KW-0378">Hydrolase</keyword>
<proteinExistence type="predicted"/>
<protein>
    <submittedName>
        <fullName evidence="5">Alkaline phosphatase</fullName>
        <ecNumber evidence="5">3.1.3.1</ecNumber>
    </submittedName>
</protein>
<dbReference type="InterPro" id="IPR038607">
    <property type="entry name" value="PhoD-like_sf"/>
</dbReference>
<keyword evidence="3" id="KW-0732">Signal</keyword>
<dbReference type="PANTHER" id="PTHR33987:SF1">
    <property type="entry name" value="CALCINEURIN-LIKE METALLO-PHOSPHOESTERASE SUPERFAMILY PROTEIN"/>
    <property type="match status" value="1"/>
</dbReference>
<evidence type="ECO:0000256" key="3">
    <source>
        <dbReference type="SAM" id="SignalP"/>
    </source>
</evidence>
<dbReference type="SUPFAM" id="SSF56300">
    <property type="entry name" value="Metallo-dependent phosphatases"/>
    <property type="match status" value="1"/>
</dbReference>
<feature type="domain" description="PhoD-like phosphatase metallophosphatase" evidence="4">
    <location>
        <begin position="301"/>
        <end position="472"/>
    </location>
</feature>
<dbReference type="GO" id="GO:0004035">
    <property type="term" value="F:alkaline phosphatase activity"/>
    <property type="evidence" value="ECO:0007669"/>
    <property type="project" value="UniProtKB-EC"/>
</dbReference>
<dbReference type="CDD" id="cd07389">
    <property type="entry name" value="MPP_PhoD"/>
    <property type="match status" value="1"/>
</dbReference>
<sequence>MRIRRKKLLYLLATAFLVVLLLARTRRGDADDGTAALVHPNVAVRLSAAGADAAATTVAQSVFISCNRHDRDQGYWDLIATAAVCEGADVATRRASAACRALYAGEPAAQVAGTTGSCAAGGKLPRLGGRAAGGEADRPLDALVWLGDAIYADKRADGRKSLQLFQVSNPLPLVKTFWVAQRRSPIYSTFRETCVRLKPSGAGTSSGGAAAAADPDDYYGTAVDPERRRIYGTWDDHDMGKNDGGREYPDRAVTQRFFLNFLGADRADPRWEHEGVYTFHPVPFPDGDPLAPLLRESYRHAMCFLLLDVRSFRDPPNASRLGDMLGGAQWAWLERRLATDLADGADGRRGCAAVLIGSGTQFMMDVLPAENWGEFPAGRDRLLGLLRQHRTERVVFLTGDIHMGELAVDFGSAAQQVLGYPLVEATSSGLTHSASDYGALSKLVQLWFPAPRRRLHIYVKANFGTVRLTAAADWAHTSRGQLAQRLAQHVRESPDDGAARQQLHPLLDAMVNLSLGIFAVQEHGRPVIRLTFPLEMLSWRAGADYAGAAVPHPRAGGTVHRRPRASPPPPAEQLGTTEVPDGQGRTRWVLHYPFTTPVPFLTWLARFNQRHLFPGGSIPRSVVRTLTFCIEMCIFVPVAALLLCVWRRRRARRRQRLAGGTAAPRLRQRGDSGLLGSSGTGNFIDAPAAPTIAGYGKVKRHIVGTTEASSTAAGSGVMDEVLELFIGEGKQKQV</sequence>
<dbReference type="AlphaFoldDB" id="T1YT55"/>
<feature type="signal peptide" evidence="3">
    <location>
        <begin position="1"/>
        <end position="30"/>
    </location>
</feature>
<dbReference type="EC" id="3.1.3.1" evidence="5"/>
<evidence type="ECO:0000256" key="1">
    <source>
        <dbReference type="SAM" id="MobiDB-lite"/>
    </source>
</evidence>
<dbReference type="Gene3D" id="3.60.21.70">
    <property type="entry name" value="PhoD-like phosphatase"/>
    <property type="match status" value="1"/>
</dbReference>
<dbReference type="InterPro" id="IPR029052">
    <property type="entry name" value="Metallo-depent_PP-like"/>
</dbReference>
<dbReference type="EMBL" id="KF160138">
    <property type="protein sequence ID" value="AGU68125.1"/>
    <property type="molecule type" value="Genomic_DNA"/>
</dbReference>
<accession>T1YT55</accession>
<dbReference type="Pfam" id="PF09423">
    <property type="entry name" value="PhoD"/>
    <property type="match status" value="1"/>
</dbReference>
<evidence type="ECO:0000256" key="2">
    <source>
        <dbReference type="SAM" id="Phobius"/>
    </source>
</evidence>
<name>T1YT55_STROO</name>
<dbReference type="PANTHER" id="PTHR33987">
    <property type="entry name" value="CALCINEURIN-LIKE METALLO-PHOSPHOESTERASE SUPERFAMILY PROTEIN"/>
    <property type="match status" value="1"/>
</dbReference>
<feature type="chain" id="PRO_5004586350" evidence="3">
    <location>
        <begin position="31"/>
        <end position="734"/>
    </location>
</feature>
<keyword evidence="2" id="KW-0812">Transmembrane</keyword>